<dbReference type="Proteomes" id="UP001431209">
    <property type="component" value="Unassembled WGS sequence"/>
</dbReference>
<dbReference type="EMBL" id="JAOPGA020001709">
    <property type="protein sequence ID" value="KAL0490697.1"/>
    <property type="molecule type" value="Genomic_DNA"/>
</dbReference>
<dbReference type="PANTHER" id="PTHR10552">
    <property type="entry name" value="U2 SMALL NUCLEAR RIBONUCLEOPROTEIN A"/>
    <property type="match status" value="1"/>
</dbReference>
<dbReference type="SUPFAM" id="SSF52058">
    <property type="entry name" value="L domain-like"/>
    <property type="match status" value="1"/>
</dbReference>
<dbReference type="GO" id="GO:0030620">
    <property type="term" value="F:U2 snRNA binding"/>
    <property type="evidence" value="ECO:0007669"/>
    <property type="project" value="InterPro"/>
</dbReference>
<organism evidence="7 8">
    <name type="scientific">Acrasis kona</name>
    <dbReference type="NCBI Taxonomy" id="1008807"/>
    <lineage>
        <taxon>Eukaryota</taxon>
        <taxon>Discoba</taxon>
        <taxon>Heterolobosea</taxon>
        <taxon>Tetramitia</taxon>
        <taxon>Eutetramitia</taxon>
        <taxon>Acrasidae</taxon>
        <taxon>Acrasis</taxon>
    </lineage>
</organism>
<dbReference type="GO" id="GO:1990904">
    <property type="term" value="C:ribonucleoprotein complex"/>
    <property type="evidence" value="ECO:0007669"/>
    <property type="project" value="UniProtKB-KW"/>
</dbReference>
<keyword evidence="2" id="KW-0433">Leucine-rich repeat</keyword>
<dbReference type="PROSITE" id="PS51450">
    <property type="entry name" value="LRR"/>
    <property type="match status" value="1"/>
</dbReference>
<keyword evidence="4" id="KW-0539">Nucleus</keyword>
<evidence type="ECO:0000256" key="3">
    <source>
        <dbReference type="ARBA" id="ARBA00022737"/>
    </source>
</evidence>
<evidence type="ECO:0000256" key="5">
    <source>
        <dbReference type="ARBA" id="ARBA00024196"/>
    </source>
</evidence>
<dbReference type="Pfam" id="PF14580">
    <property type="entry name" value="LRR_9"/>
    <property type="match status" value="1"/>
</dbReference>
<feature type="compositionally biased region" description="Basic and acidic residues" evidence="6">
    <location>
        <begin position="160"/>
        <end position="172"/>
    </location>
</feature>
<evidence type="ECO:0000256" key="4">
    <source>
        <dbReference type="ARBA" id="ARBA00023242"/>
    </source>
</evidence>
<dbReference type="GO" id="GO:0000398">
    <property type="term" value="P:mRNA splicing, via spliceosome"/>
    <property type="evidence" value="ECO:0007669"/>
    <property type="project" value="InterPro"/>
</dbReference>
<comment type="similarity">
    <text evidence="5">Belongs to the U2 small nuclear ribonucleoprotein A family.</text>
</comment>
<dbReference type="AlphaFoldDB" id="A0AAW2ZLF5"/>
<dbReference type="GO" id="GO:0005634">
    <property type="term" value="C:nucleus"/>
    <property type="evidence" value="ECO:0007669"/>
    <property type="project" value="UniProtKB-SubCell"/>
</dbReference>
<dbReference type="FunFam" id="3.80.10.10:FF:000026">
    <property type="entry name" value="U2 small nuclear ribonucleoprotein A"/>
    <property type="match status" value="1"/>
</dbReference>
<evidence type="ECO:0000313" key="7">
    <source>
        <dbReference type="EMBL" id="KAL0490697.1"/>
    </source>
</evidence>
<proteinExistence type="inferred from homology"/>
<dbReference type="PANTHER" id="PTHR10552:SF6">
    <property type="entry name" value="U2 SMALL NUCLEAR RIBONUCLEOPROTEIN A"/>
    <property type="match status" value="1"/>
</dbReference>
<evidence type="ECO:0000256" key="6">
    <source>
        <dbReference type="SAM" id="MobiDB-lite"/>
    </source>
</evidence>
<keyword evidence="3" id="KW-0677">Repeat</keyword>
<dbReference type="InterPro" id="IPR032675">
    <property type="entry name" value="LRR_dom_sf"/>
</dbReference>
<evidence type="ECO:0000256" key="2">
    <source>
        <dbReference type="ARBA" id="ARBA00022614"/>
    </source>
</evidence>
<protein>
    <submittedName>
        <fullName evidence="7">U2 small nuclear ribonucleoprotein A</fullName>
    </submittedName>
</protein>
<sequence>MVRLTPDLIRASPQFVNPIKDRELDLRGHKIALIESLGVTGDSFDTIDFSDNEVTRLEAGSFPTLQRLQNLYLNNNRLQYIDQNVAVNVPNLKCLILTNNYFKELEQLQVLRHFENLETLSLVDNAVTRKENYRLYVVSLLPRLKYLDFQKIKQQERERAQIYGKDRDKEPKSNTFTPGSAMDQDVEPVQTLSKEDIQKIKDLITNANTIQEVNRYQEALNQGKMPKDL</sequence>
<evidence type="ECO:0000313" key="8">
    <source>
        <dbReference type="Proteomes" id="UP001431209"/>
    </source>
</evidence>
<dbReference type="InterPro" id="IPR044640">
    <property type="entry name" value="RU2A"/>
</dbReference>
<gene>
    <name evidence="7" type="ORF">AKO1_009690</name>
</gene>
<keyword evidence="7" id="KW-0687">Ribonucleoprotein</keyword>
<dbReference type="InterPro" id="IPR001611">
    <property type="entry name" value="Leu-rich_rpt"/>
</dbReference>
<comment type="caution">
    <text evidence="7">The sequence shown here is derived from an EMBL/GenBank/DDBJ whole genome shotgun (WGS) entry which is preliminary data.</text>
</comment>
<comment type="subcellular location">
    <subcellularLocation>
        <location evidence="1">Nucleus</location>
    </subcellularLocation>
</comment>
<name>A0AAW2ZLF5_9EUKA</name>
<accession>A0AAW2ZLF5</accession>
<feature type="region of interest" description="Disordered" evidence="6">
    <location>
        <begin position="160"/>
        <end position="189"/>
    </location>
</feature>
<evidence type="ECO:0000256" key="1">
    <source>
        <dbReference type="ARBA" id="ARBA00004123"/>
    </source>
</evidence>
<keyword evidence="8" id="KW-1185">Reference proteome</keyword>
<dbReference type="Gene3D" id="3.80.10.10">
    <property type="entry name" value="Ribonuclease Inhibitor"/>
    <property type="match status" value="1"/>
</dbReference>
<reference evidence="7 8" key="1">
    <citation type="submission" date="2024-03" db="EMBL/GenBank/DDBJ databases">
        <title>The Acrasis kona genome and developmental transcriptomes reveal deep origins of eukaryotic multicellular pathways.</title>
        <authorList>
            <person name="Sheikh S."/>
            <person name="Fu C.-J."/>
            <person name="Brown M.W."/>
            <person name="Baldauf S.L."/>
        </authorList>
    </citation>
    <scope>NUCLEOTIDE SEQUENCE [LARGE SCALE GENOMIC DNA]</scope>
    <source>
        <strain evidence="7 8">ATCC MYA-3509</strain>
    </source>
</reference>